<proteinExistence type="predicted"/>
<protein>
    <submittedName>
        <fullName evidence="1">Uncharacterized protein</fullName>
    </submittedName>
</protein>
<sequence>MPPPMPAGARRYLVTLAEAATDRSPPPKSGLAAASALTARRAQGLRAEAERLGMTEHLIWIGPPTAFGMVAVACTAELADALRLSSLVSRIEAQAD</sequence>
<dbReference type="RefSeq" id="WP_188581631.1">
    <property type="nucleotide sequence ID" value="NZ_BMDZ01000068.1"/>
</dbReference>
<reference evidence="2" key="1">
    <citation type="journal article" date="2019" name="Int. J. Syst. Evol. Microbiol.">
        <title>The Global Catalogue of Microorganisms (GCM) 10K type strain sequencing project: providing services to taxonomists for standard genome sequencing and annotation.</title>
        <authorList>
            <consortium name="The Broad Institute Genomics Platform"/>
            <consortium name="The Broad Institute Genome Sequencing Center for Infectious Disease"/>
            <person name="Wu L."/>
            <person name="Ma J."/>
        </authorList>
    </citation>
    <scope>NUCLEOTIDE SEQUENCE [LARGE SCALE GENOMIC DNA]</scope>
    <source>
        <strain evidence="2">CGMCC 1.10188</strain>
    </source>
</reference>
<gene>
    <name evidence="1" type="ORF">GCM10011505_42290</name>
</gene>
<organism evidence="1 2">
    <name type="scientific">Tistrella bauzanensis</name>
    <dbReference type="NCBI Taxonomy" id="657419"/>
    <lineage>
        <taxon>Bacteria</taxon>
        <taxon>Pseudomonadati</taxon>
        <taxon>Pseudomonadota</taxon>
        <taxon>Alphaproteobacteria</taxon>
        <taxon>Geminicoccales</taxon>
        <taxon>Geminicoccaceae</taxon>
        <taxon>Tistrella</taxon>
    </lineage>
</organism>
<keyword evidence="2" id="KW-1185">Reference proteome</keyword>
<evidence type="ECO:0000313" key="1">
    <source>
        <dbReference type="EMBL" id="GGB56915.1"/>
    </source>
</evidence>
<comment type="caution">
    <text evidence="1">The sequence shown here is derived from an EMBL/GenBank/DDBJ whole genome shotgun (WGS) entry which is preliminary data.</text>
</comment>
<dbReference type="Proteomes" id="UP000603352">
    <property type="component" value="Unassembled WGS sequence"/>
</dbReference>
<accession>A0ABQ1J202</accession>
<name>A0ABQ1J202_9PROT</name>
<dbReference type="EMBL" id="BMDZ01000068">
    <property type="protein sequence ID" value="GGB56915.1"/>
    <property type="molecule type" value="Genomic_DNA"/>
</dbReference>
<evidence type="ECO:0000313" key="2">
    <source>
        <dbReference type="Proteomes" id="UP000603352"/>
    </source>
</evidence>